<dbReference type="EMBL" id="JPRJ01000023">
    <property type="protein sequence ID" value="KFF25242.1"/>
    <property type="molecule type" value="Genomic_DNA"/>
</dbReference>
<proteinExistence type="predicted"/>
<gene>
    <name evidence="2" type="ORF">IQ37_12605</name>
</gene>
<reference evidence="2 3" key="1">
    <citation type="submission" date="2014-07" db="EMBL/GenBank/DDBJ databases">
        <title>Genome of Chryseobacterium piperi CTM.</title>
        <authorList>
            <person name="Pipes S.E."/>
            <person name="Stropko S.J."/>
            <person name="Newman J.D."/>
        </authorList>
    </citation>
    <scope>NUCLEOTIDE SEQUENCE [LARGE SCALE GENOMIC DNA]</scope>
    <source>
        <strain evidence="2 3">CTM</strain>
    </source>
</reference>
<dbReference type="Pfam" id="PF24731">
    <property type="entry name" value="DUF7683"/>
    <property type="match status" value="1"/>
</dbReference>
<protein>
    <recommendedName>
        <fullName evidence="1">DUF7683 domain-containing protein</fullName>
    </recommendedName>
</protein>
<dbReference type="Proteomes" id="UP000028709">
    <property type="component" value="Unassembled WGS sequence"/>
</dbReference>
<feature type="domain" description="DUF7683" evidence="1">
    <location>
        <begin position="5"/>
        <end position="83"/>
    </location>
</feature>
<evidence type="ECO:0000313" key="2">
    <source>
        <dbReference type="EMBL" id="KFF25242.1"/>
    </source>
</evidence>
<sequence>MGLARVIQEFSKEEEEEVLHKEYELEITSTQLLEELGNLILNEDDYKDEIYDQYSLTQLQVQKLKPFLKELLKEDFEKYTYELGCYEEE</sequence>
<evidence type="ECO:0000313" key="3">
    <source>
        <dbReference type="Proteomes" id="UP000028709"/>
    </source>
</evidence>
<keyword evidence="3" id="KW-1185">Reference proteome</keyword>
<dbReference type="InterPro" id="IPR056100">
    <property type="entry name" value="DUF7683"/>
</dbReference>
<dbReference type="AlphaFoldDB" id="A0A086B8H8"/>
<dbReference type="KEGG" id="cpip:CJF12_11835"/>
<organism evidence="2 3">
    <name type="scientific">Chryseobacterium piperi</name>
    <dbReference type="NCBI Taxonomy" id="558152"/>
    <lineage>
        <taxon>Bacteria</taxon>
        <taxon>Pseudomonadati</taxon>
        <taxon>Bacteroidota</taxon>
        <taxon>Flavobacteriia</taxon>
        <taxon>Flavobacteriales</taxon>
        <taxon>Weeksellaceae</taxon>
        <taxon>Chryseobacterium group</taxon>
        <taxon>Chryseobacterium</taxon>
    </lineage>
</organism>
<dbReference type="RefSeq" id="WP_034685566.1">
    <property type="nucleotide sequence ID" value="NZ_CP023049.2"/>
</dbReference>
<comment type="caution">
    <text evidence="2">The sequence shown here is derived from an EMBL/GenBank/DDBJ whole genome shotgun (WGS) entry which is preliminary data.</text>
</comment>
<name>A0A086B8H8_9FLAO</name>
<accession>A0A086B8H8</accession>
<dbReference type="eggNOG" id="ENOG502ZS6A">
    <property type="taxonomic scope" value="Bacteria"/>
</dbReference>
<evidence type="ECO:0000259" key="1">
    <source>
        <dbReference type="Pfam" id="PF24731"/>
    </source>
</evidence>